<dbReference type="InterPro" id="IPR004485">
    <property type="entry name" value="Cobalamin_biosynth_CobD/CbiB"/>
</dbReference>
<dbReference type="GO" id="GO:0048472">
    <property type="term" value="F:threonine-phosphate decarboxylase activity"/>
    <property type="evidence" value="ECO:0007669"/>
    <property type="project" value="InterPro"/>
</dbReference>
<comment type="caution">
    <text evidence="9">Lacks conserved residue(s) required for the propagation of feature annotation.</text>
</comment>
<dbReference type="Proteomes" id="UP000284277">
    <property type="component" value="Unassembled WGS sequence"/>
</dbReference>
<evidence type="ECO:0000256" key="5">
    <source>
        <dbReference type="ARBA" id="ARBA00022573"/>
    </source>
</evidence>
<keyword evidence="7 9" id="KW-1133">Transmembrane helix</keyword>
<feature type="transmembrane region" description="Helical" evidence="9">
    <location>
        <begin position="60"/>
        <end position="79"/>
    </location>
</feature>
<dbReference type="GO" id="GO:0009236">
    <property type="term" value="P:cobalamin biosynthetic process"/>
    <property type="evidence" value="ECO:0007669"/>
    <property type="project" value="UniProtKB-UniRule"/>
</dbReference>
<keyword evidence="4 9" id="KW-1003">Cell membrane</keyword>
<evidence type="ECO:0000256" key="9">
    <source>
        <dbReference type="HAMAP-Rule" id="MF_00024"/>
    </source>
</evidence>
<dbReference type="GO" id="GO:0005886">
    <property type="term" value="C:plasma membrane"/>
    <property type="evidence" value="ECO:0007669"/>
    <property type="project" value="UniProtKB-SubCell"/>
</dbReference>
<keyword evidence="5 9" id="KW-0169">Cobalamin biosynthesis</keyword>
<keyword evidence="8 9" id="KW-0472">Membrane</keyword>
<evidence type="ECO:0000256" key="4">
    <source>
        <dbReference type="ARBA" id="ARBA00022475"/>
    </source>
</evidence>
<comment type="similarity">
    <text evidence="3 9">Belongs to the CobD/CbiB family.</text>
</comment>
<proteinExistence type="inferred from homology"/>
<accession>A0A419STU5</accession>
<dbReference type="EMBL" id="MCIA01000034">
    <property type="protein sequence ID" value="RKD28693.1"/>
    <property type="molecule type" value="Genomic_DNA"/>
</dbReference>
<comment type="pathway">
    <text evidence="2 9">Cofactor biosynthesis; adenosylcobalamin biosynthesis.</text>
</comment>
<dbReference type="AlphaFoldDB" id="A0A419STU5"/>
<protein>
    <recommendedName>
        <fullName evidence="9">Cobalamin biosynthesis protein CobD</fullName>
    </recommendedName>
</protein>
<dbReference type="UniPathway" id="UPA00148"/>
<dbReference type="Pfam" id="PF03186">
    <property type="entry name" value="CobD_Cbib"/>
    <property type="match status" value="1"/>
</dbReference>
<evidence type="ECO:0000256" key="3">
    <source>
        <dbReference type="ARBA" id="ARBA00006263"/>
    </source>
</evidence>
<keyword evidence="11" id="KW-1185">Reference proteome</keyword>
<dbReference type="NCBIfam" id="TIGR00380">
    <property type="entry name" value="cobal_cbiB"/>
    <property type="match status" value="1"/>
</dbReference>
<dbReference type="GO" id="GO:0015420">
    <property type="term" value="F:ABC-type vitamin B12 transporter activity"/>
    <property type="evidence" value="ECO:0007669"/>
    <property type="project" value="UniProtKB-UniRule"/>
</dbReference>
<evidence type="ECO:0000256" key="8">
    <source>
        <dbReference type="ARBA" id="ARBA00023136"/>
    </source>
</evidence>
<dbReference type="OrthoDB" id="9811967at2"/>
<organism evidence="10 11">
    <name type="scientific">Lacrimispora algidixylanolytica</name>
    <dbReference type="NCBI Taxonomy" id="94868"/>
    <lineage>
        <taxon>Bacteria</taxon>
        <taxon>Bacillati</taxon>
        <taxon>Bacillota</taxon>
        <taxon>Clostridia</taxon>
        <taxon>Lachnospirales</taxon>
        <taxon>Lachnospiraceae</taxon>
        <taxon>Lacrimispora</taxon>
    </lineage>
</organism>
<comment type="function">
    <text evidence="9">Converts cobyric acid to cobinamide by the addition of aminopropanol on the F carboxylic group.</text>
</comment>
<evidence type="ECO:0000256" key="2">
    <source>
        <dbReference type="ARBA" id="ARBA00004953"/>
    </source>
</evidence>
<dbReference type="RefSeq" id="WP_120198653.1">
    <property type="nucleotide sequence ID" value="NZ_MCIA01000034.1"/>
</dbReference>
<dbReference type="HAMAP" id="MF_00024">
    <property type="entry name" value="CobD_CbiB"/>
    <property type="match status" value="1"/>
</dbReference>
<name>A0A419STU5_9FIRM</name>
<comment type="subcellular location">
    <subcellularLocation>
        <location evidence="1 9">Cell membrane</location>
        <topology evidence="1 9">Multi-pass membrane protein</topology>
    </subcellularLocation>
</comment>
<evidence type="ECO:0000256" key="1">
    <source>
        <dbReference type="ARBA" id="ARBA00004651"/>
    </source>
</evidence>
<feature type="transmembrane region" description="Helical" evidence="9">
    <location>
        <begin position="312"/>
        <end position="330"/>
    </location>
</feature>
<evidence type="ECO:0000313" key="10">
    <source>
        <dbReference type="EMBL" id="RKD28693.1"/>
    </source>
</evidence>
<reference evidence="10 11" key="1">
    <citation type="submission" date="2016-08" db="EMBL/GenBank/DDBJ databases">
        <title>A new outlook on sporulation: Clostridium algidixylanolyticum.</title>
        <authorList>
            <person name="Poppleton D.I."/>
            <person name="Gribaldo S."/>
        </authorList>
    </citation>
    <scope>NUCLEOTIDE SEQUENCE [LARGE SCALE GENOMIC DNA]</scope>
    <source>
        <strain evidence="10 11">SPL73</strain>
    </source>
</reference>
<dbReference type="PANTHER" id="PTHR34308:SF1">
    <property type="entry name" value="COBALAMIN BIOSYNTHESIS PROTEIN CBIB"/>
    <property type="match status" value="1"/>
</dbReference>
<evidence type="ECO:0000256" key="7">
    <source>
        <dbReference type="ARBA" id="ARBA00022989"/>
    </source>
</evidence>
<feature type="transmembrane region" description="Helical" evidence="9">
    <location>
        <begin position="160"/>
        <end position="181"/>
    </location>
</feature>
<evidence type="ECO:0000313" key="11">
    <source>
        <dbReference type="Proteomes" id="UP000284277"/>
    </source>
</evidence>
<keyword evidence="6 9" id="KW-0812">Transmembrane</keyword>
<dbReference type="PANTHER" id="PTHR34308">
    <property type="entry name" value="COBALAMIN BIOSYNTHESIS PROTEIN CBIB"/>
    <property type="match status" value="1"/>
</dbReference>
<evidence type="ECO:0000256" key="6">
    <source>
        <dbReference type="ARBA" id="ARBA00022692"/>
    </source>
</evidence>
<gene>
    <name evidence="9" type="primary">cobD</name>
    <name evidence="10" type="ORF">BET01_10815</name>
</gene>
<sequence>MIQLHLLAVLMGCLLDFCFGDPRWLWHPVCGIGNLIGKLEKTFRGRFSKGEKGERLAGRWLVFFVLLITGAIAALLLTGAYLISPYLWFALESLICYQMMAWRSLRSESMKVLTAFKNGDVEEARTAVSMIVGRDTKSLSEEGIAKATIETVAENTSDGVIAPLLSMIFFGGIGICLYKAVNTMDSMIGYKNDRYLWFGRTAARLDDVCNYIPSRISAGLMMAAGYLCQLFSRQTINGTKPYNGNMGVKIFKRDRFHHKSPNSAQTESVCAGVLQIELAGNAYYFGKLYEKPTIGDPIRPVEYIDIRRANDLMTVTYILALAPVVILLFLTA</sequence>
<comment type="caution">
    <text evidence="10">The sequence shown here is derived from an EMBL/GenBank/DDBJ whole genome shotgun (WGS) entry which is preliminary data.</text>
</comment>